<dbReference type="AlphaFoldDB" id="A0AAW0B2X7"/>
<keyword evidence="2" id="KW-1185">Reference proteome</keyword>
<proteinExistence type="predicted"/>
<gene>
    <name evidence="1" type="ORF">R3P38DRAFT_2975094</name>
</gene>
<sequence length="411" mass="46102">MSPPAALPVQEIWDAIIGNLCDNEGTLRGISLVCHSFVSPAQRNLFYELALEDRIRPSNSSSGLQPYCVLGQTRLEHLRIFFDPRKGNASERRNYIEGMAALVKIPSLLSISIASFDYRPQTQWMAAELRFILSSCSKNIKQLGLYSCCSAAPEVPLTFFPASAPRPRLRDLTLKSSPLMLNILSDAFDFTQLHTFRYSKSWTPDLDVFLRRYGSTVERLFVTNKSYGTEQPVKDETLNNIDIGLYFPSLKELHVDSLRPSDVSPHSDLHAMISRIPPDNSINTLRFRTALSVGDALSGPRSSTDNIQLPHLTSLEDVIVQTMPKLSCVEVQVDIFWPALPIDPSTGMFNIFGEWKETTEAAIVREVFPTLWERNLVSVSRTRNMENLMGSFFGAFEDGGAPIYKLSREAA</sequence>
<protein>
    <recommendedName>
        <fullName evidence="3">F-box domain-containing protein</fullName>
    </recommendedName>
</protein>
<dbReference type="Proteomes" id="UP001362999">
    <property type="component" value="Unassembled WGS sequence"/>
</dbReference>
<evidence type="ECO:0000313" key="1">
    <source>
        <dbReference type="EMBL" id="KAK7019585.1"/>
    </source>
</evidence>
<comment type="caution">
    <text evidence="1">The sequence shown here is derived from an EMBL/GenBank/DDBJ whole genome shotgun (WGS) entry which is preliminary data.</text>
</comment>
<reference evidence="1 2" key="1">
    <citation type="journal article" date="2024" name="J Genomics">
        <title>Draft genome sequencing and assembly of Favolaschia claudopus CIRM-BRFM 2984 isolated from oak limbs.</title>
        <authorList>
            <person name="Navarro D."/>
            <person name="Drula E."/>
            <person name="Chaduli D."/>
            <person name="Cazenave R."/>
            <person name="Ahrendt S."/>
            <person name="Wang J."/>
            <person name="Lipzen A."/>
            <person name="Daum C."/>
            <person name="Barry K."/>
            <person name="Grigoriev I.V."/>
            <person name="Favel A."/>
            <person name="Rosso M.N."/>
            <person name="Martin F."/>
        </authorList>
    </citation>
    <scope>NUCLEOTIDE SEQUENCE [LARGE SCALE GENOMIC DNA]</scope>
    <source>
        <strain evidence="1 2">CIRM-BRFM 2984</strain>
    </source>
</reference>
<accession>A0AAW0B2X7</accession>
<name>A0AAW0B2X7_9AGAR</name>
<dbReference type="EMBL" id="JAWWNJ010000043">
    <property type="protein sequence ID" value="KAK7019585.1"/>
    <property type="molecule type" value="Genomic_DNA"/>
</dbReference>
<evidence type="ECO:0000313" key="2">
    <source>
        <dbReference type="Proteomes" id="UP001362999"/>
    </source>
</evidence>
<organism evidence="1 2">
    <name type="scientific">Favolaschia claudopus</name>
    <dbReference type="NCBI Taxonomy" id="2862362"/>
    <lineage>
        <taxon>Eukaryota</taxon>
        <taxon>Fungi</taxon>
        <taxon>Dikarya</taxon>
        <taxon>Basidiomycota</taxon>
        <taxon>Agaricomycotina</taxon>
        <taxon>Agaricomycetes</taxon>
        <taxon>Agaricomycetidae</taxon>
        <taxon>Agaricales</taxon>
        <taxon>Marasmiineae</taxon>
        <taxon>Mycenaceae</taxon>
        <taxon>Favolaschia</taxon>
    </lineage>
</organism>
<evidence type="ECO:0008006" key="3">
    <source>
        <dbReference type="Google" id="ProtNLM"/>
    </source>
</evidence>